<dbReference type="Proteomes" id="UP000814128">
    <property type="component" value="Unassembled WGS sequence"/>
</dbReference>
<keyword evidence="2" id="KW-1185">Reference proteome</keyword>
<gene>
    <name evidence="1" type="ORF">K488DRAFT_75146</name>
</gene>
<name>A0ACB8Q529_9AGAM</name>
<organism evidence="1 2">
    <name type="scientific">Vararia minispora EC-137</name>
    <dbReference type="NCBI Taxonomy" id="1314806"/>
    <lineage>
        <taxon>Eukaryota</taxon>
        <taxon>Fungi</taxon>
        <taxon>Dikarya</taxon>
        <taxon>Basidiomycota</taxon>
        <taxon>Agaricomycotina</taxon>
        <taxon>Agaricomycetes</taxon>
        <taxon>Russulales</taxon>
        <taxon>Lachnocladiaceae</taxon>
        <taxon>Vararia</taxon>
    </lineage>
</organism>
<proteinExistence type="predicted"/>
<reference evidence="1" key="1">
    <citation type="submission" date="2021-02" db="EMBL/GenBank/DDBJ databases">
        <authorList>
            <consortium name="DOE Joint Genome Institute"/>
            <person name="Ahrendt S."/>
            <person name="Looney B.P."/>
            <person name="Miyauchi S."/>
            <person name="Morin E."/>
            <person name="Drula E."/>
            <person name="Courty P.E."/>
            <person name="Chicoki N."/>
            <person name="Fauchery L."/>
            <person name="Kohler A."/>
            <person name="Kuo A."/>
            <person name="Labutti K."/>
            <person name="Pangilinan J."/>
            <person name="Lipzen A."/>
            <person name="Riley R."/>
            <person name="Andreopoulos W."/>
            <person name="He G."/>
            <person name="Johnson J."/>
            <person name="Barry K.W."/>
            <person name="Grigoriev I.V."/>
            <person name="Nagy L."/>
            <person name="Hibbett D."/>
            <person name="Henrissat B."/>
            <person name="Matheny P.B."/>
            <person name="Labbe J."/>
            <person name="Martin F."/>
        </authorList>
    </citation>
    <scope>NUCLEOTIDE SEQUENCE</scope>
    <source>
        <strain evidence="1">EC-137</strain>
    </source>
</reference>
<sequence>MSRSPLPVSSQPIVGDAGVLDTEVYESSSEEELADFYFDALLIVLQEDQLSGDADCDLLDEPELVEDHSPQEDDYNQTSDSHPLASESFAPIVNGSSLTADPSSFIGYDSARAPPPSITVEIRELINKLYPGEDPERSYAARMSQIKGHLQQCLKLSGNAKPRLTVVADSTFKPNPSLRCADLARMLQYGNAAGPAPESLNA</sequence>
<comment type="caution">
    <text evidence="1">The sequence shown here is derived from an EMBL/GenBank/DDBJ whole genome shotgun (WGS) entry which is preliminary data.</text>
</comment>
<reference evidence="1" key="2">
    <citation type="journal article" date="2022" name="New Phytol.">
        <title>Evolutionary transition to the ectomycorrhizal habit in the genomes of a hyperdiverse lineage of mushroom-forming fungi.</title>
        <authorList>
            <person name="Looney B."/>
            <person name="Miyauchi S."/>
            <person name="Morin E."/>
            <person name="Drula E."/>
            <person name="Courty P.E."/>
            <person name="Kohler A."/>
            <person name="Kuo A."/>
            <person name="LaButti K."/>
            <person name="Pangilinan J."/>
            <person name="Lipzen A."/>
            <person name="Riley R."/>
            <person name="Andreopoulos W."/>
            <person name="He G."/>
            <person name="Johnson J."/>
            <person name="Nolan M."/>
            <person name="Tritt A."/>
            <person name="Barry K.W."/>
            <person name="Grigoriev I.V."/>
            <person name="Nagy L.G."/>
            <person name="Hibbett D."/>
            <person name="Henrissat B."/>
            <person name="Matheny P.B."/>
            <person name="Labbe J."/>
            <person name="Martin F.M."/>
        </authorList>
    </citation>
    <scope>NUCLEOTIDE SEQUENCE</scope>
    <source>
        <strain evidence="1">EC-137</strain>
    </source>
</reference>
<dbReference type="EMBL" id="MU274265">
    <property type="protein sequence ID" value="KAI0026706.1"/>
    <property type="molecule type" value="Genomic_DNA"/>
</dbReference>
<protein>
    <submittedName>
        <fullName evidence="1">Uncharacterized protein</fullName>
    </submittedName>
</protein>
<evidence type="ECO:0000313" key="1">
    <source>
        <dbReference type="EMBL" id="KAI0026706.1"/>
    </source>
</evidence>
<accession>A0ACB8Q529</accession>
<evidence type="ECO:0000313" key="2">
    <source>
        <dbReference type="Proteomes" id="UP000814128"/>
    </source>
</evidence>